<dbReference type="STRING" id="1122173.GCA_000482505_02537"/>
<accession>A0A510KRI5</accession>
<feature type="region of interest" description="Disordered" evidence="1">
    <location>
        <begin position="452"/>
        <end position="473"/>
    </location>
</feature>
<name>A0A510KRI5_9FUSO</name>
<proteinExistence type="predicted"/>
<protein>
    <submittedName>
        <fullName evidence="2">Uncharacterized protein</fullName>
    </submittedName>
</protein>
<evidence type="ECO:0000256" key="1">
    <source>
        <dbReference type="SAM" id="MobiDB-lite"/>
    </source>
</evidence>
<dbReference type="RefSeq" id="WP_146997442.1">
    <property type="nucleotide sequence ID" value="NZ_AP019840.1"/>
</dbReference>
<gene>
    <name evidence="2" type="ORF">JMUB3935_2288</name>
</gene>
<dbReference type="AlphaFoldDB" id="A0A510KRI5"/>
<dbReference type="EMBL" id="AP019840">
    <property type="protein sequence ID" value="BBM53301.1"/>
    <property type="molecule type" value="Genomic_DNA"/>
</dbReference>
<dbReference type="Proteomes" id="UP000321378">
    <property type="component" value="Chromosome"/>
</dbReference>
<sequence length="494" mass="56181">MLNQELGLIPTSGQHGAVGEQLVKTFIKDKNPIYKLVARVDANGKIVTEYKLINRLGELTPDENGKVRVFANGMAEELERAGANAINQYITKEDYERLKNNPNETFEVGLVYNKTRGRIWDGIESGIGKMQNGSPNNFGLTTGVSRGMKDALSTYDPNVTYEVRGYSQGNINLEGALNDMVNKGEKFAFLNGNHLELSHTGSPKANKVFDALSEKVGATKNSVINIGSSANKDDWITSEHAKSIFKVVPEMTDIDLSNYDIAIKKGDREFYQEKFHGISIAGEATSTIQVYNIYELPHTGIEKEKRVREESDFTLDDMKTIVKTQNLKGFEELNKYQTIKDVDIRLLSKFQNYINNHHGMYFNKDIEIANQIMELEKTKQDILKQSNSEENRTNYNNAVNKQKDLKNQRITNVIEMLKTVPRVNADYGKDRDKDLFEARDNILIEQLNKDFPRNNPYKNINPNEGLNMPKPEINREKSQSINEQLKKLRERVGN</sequence>
<evidence type="ECO:0000313" key="3">
    <source>
        <dbReference type="Proteomes" id="UP000321378"/>
    </source>
</evidence>
<evidence type="ECO:0000313" key="2">
    <source>
        <dbReference type="EMBL" id="BBM53301.1"/>
    </source>
</evidence>
<reference evidence="2 3" key="1">
    <citation type="submission" date="2019-07" db="EMBL/GenBank/DDBJ databases">
        <title>Complete Genome Sequence of Leptotrichia trevisanii Strain JMUB3935.</title>
        <authorList>
            <person name="Watanabe S."/>
            <person name="Cui L."/>
        </authorList>
    </citation>
    <scope>NUCLEOTIDE SEQUENCE [LARGE SCALE GENOMIC DNA]</scope>
    <source>
        <strain evidence="2 3">JMUB3935</strain>
    </source>
</reference>
<organism evidence="2 3">
    <name type="scientific">Leptotrichia trevisanii</name>
    <dbReference type="NCBI Taxonomy" id="109328"/>
    <lineage>
        <taxon>Bacteria</taxon>
        <taxon>Fusobacteriati</taxon>
        <taxon>Fusobacteriota</taxon>
        <taxon>Fusobacteriia</taxon>
        <taxon>Fusobacteriales</taxon>
        <taxon>Leptotrichiaceae</taxon>
        <taxon>Leptotrichia</taxon>
    </lineage>
</organism>